<organism evidence="2 3">
    <name type="scientific">Peronospora matthiolae</name>
    <dbReference type="NCBI Taxonomy" id="2874970"/>
    <lineage>
        <taxon>Eukaryota</taxon>
        <taxon>Sar</taxon>
        <taxon>Stramenopiles</taxon>
        <taxon>Oomycota</taxon>
        <taxon>Peronosporomycetes</taxon>
        <taxon>Peronosporales</taxon>
        <taxon>Peronosporaceae</taxon>
        <taxon>Peronospora</taxon>
    </lineage>
</organism>
<name>A0AAV1U6N0_9STRA</name>
<comment type="caution">
    <text evidence="2">The sequence shown here is derived from an EMBL/GenBank/DDBJ whole genome shotgun (WGS) entry which is preliminary data.</text>
</comment>
<accession>A0AAV1U6N0</accession>
<protein>
    <recommendedName>
        <fullName evidence="4">Pentatricopeptide repeat-containing protein</fullName>
    </recommendedName>
</protein>
<dbReference type="AlphaFoldDB" id="A0AAV1U6N0"/>
<dbReference type="EMBL" id="CAKLBY020000153">
    <property type="protein sequence ID" value="CAK7929357.1"/>
    <property type="molecule type" value="Genomic_DNA"/>
</dbReference>
<sequence>MSRGTPEKARCWKPTLPIESIGQVSGLASDLMTDSLLLRVRVNVGVPICLRGDGWCEVADRMRRNDLPMLPRDWCRRQYYTAITFQGLETHIDCALVSPFARGCKAKIYCAVAVNAQDRVLPRRQDRSSSRASALRPRAQSPVNQTLPKKRSAVRTNLNVLLSNQTPPTTFVATCRALRAIDETALLVTIDVRTWNVALQRRPEAQDERVAAELLGLIASCSCKMQDGWPLDGQDDAQEKEAVKCWRLHARILLVLRSIQCEISSNKGSLNCLKQVCTRNRVRNVVHVFLGYVEGTCRAAGGKVEKVRTRVLERGFGAAIQCCVKLEESLLALHCYEVMESKRERLVCAGDGLPVDDAIDEAAEGVGIVDEVLPDDENIYVNVLKACMEIEDFSAFKDAFRGMVARGVARSAGFWSAIRYCHKHLDPVFHEEVLDEVFWTEQKLAGA</sequence>
<proteinExistence type="predicted"/>
<evidence type="ECO:0008006" key="4">
    <source>
        <dbReference type="Google" id="ProtNLM"/>
    </source>
</evidence>
<evidence type="ECO:0000313" key="2">
    <source>
        <dbReference type="EMBL" id="CAK7929357.1"/>
    </source>
</evidence>
<feature type="region of interest" description="Disordered" evidence="1">
    <location>
        <begin position="122"/>
        <end position="150"/>
    </location>
</feature>
<evidence type="ECO:0000256" key="1">
    <source>
        <dbReference type="SAM" id="MobiDB-lite"/>
    </source>
</evidence>
<reference evidence="2" key="1">
    <citation type="submission" date="2024-01" db="EMBL/GenBank/DDBJ databases">
        <authorList>
            <person name="Webb A."/>
        </authorList>
    </citation>
    <scope>NUCLEOTIDE SEQUENCE</scope>
    <source>
        <strain evidence="2">Pm1</strain>
    </source>
</reference>
<dbReference type="Proteomes" id="UP001162060">
    <property type="component" value="Unassembled WGS sequence"/>
</dbReference>
<evidence type="ECO:0000313" key="3">
    <source>
        <dbReference type="Proteomes" id="UP001162060"/>
    </source>
</evidence>
<gene>
    <name evidence="2" type="ORF">PM001_LOCUS14507</name>
</gene>
<feature type="compositionally biased region" description="Low complexity" evidence="1">
    <location>
        <begin position="130"/>
        <end position="142"/>
    </location>
</feature>